<proteinExistence type="inferred from homology"/>
<evidence type="ECO:0000256" key="5">
    <source>
        <dbReference type="ARBA" id="ARBA00022967"/>
    </source>
</evidence>
<evidence type="ECO:0000256" key="4">
    <source>
        <dbReference type="ARBA" id="ARBA00022692"/>
    </source>
</evidence>
<dbReference type="Gene3D" id="1.10.287.3510">
    <property type="match status" value="1"/>
</dbReference>
<dbReference type="GO" id="GO:0016020">
    <property type="term" value="C:membrane"/>
    <property type="evidence" value="ECO:0007669"/>
    <property type="project" value="UniProtKB-SubCell"/>
</dbReference>
<dbReference type="AlphaFoldDB" id="A0AAU8L4N9"/>
<evidence type="ECO:0000256" key="3">
    <source>
        <dbReference type="ARBA" id="ARBA00016612"/>
    </source>
</evidence>
<keyword evidence="7" id="KW-0520">NAD</keyword>
<reference evidence="12" key="1">
    <citation type="submission" date="2024-07" db="EMBL/GenBank/DDBJ databases">
        <authorList>
            <person name="Yang X."/>
        </authorList>
    </citation>
    <scope>NUCLEOTIDE SEQUENCE</scope>
</reference>
<keyword evidence="12" id="KW-0496">Mitochondrion</keyword>
<feature type="transmembrane region" description="Helical" evidence="11">
    <location>
        <begin position="59"/>
        <end position="81"/>
    </location>
</feature>
<comment type="similarity">
    <text evidence="2">Belongs to the complex I subunit 4L family.</text>
</comment>
<gene>
    <name evidence="12" type="primary">nad4l</name>
</gene>
<evidence type="ECO:0000256" key="2">
    <source>
        <dbReference type="ARBA" id="ARBA00010519"/>
    </source>
</evidence>
<protein>
    <recommendedName>
        <fullName evidence="3">NADH-ubiquinone oxidoreductase chain 4L</fullName>
    </recommendedName>
    <alternativeName>
        <fullName evidence="9">NADH dehydrogenase subunit 4L</fullName>
    </alternativeName>
</protein>
<evidence type="ECO:0000256" key="7">
    <source>
        <dbReference type="ARBA" id="ARBA00023027"/>
    </source>
</evidence>
<comment type="catalytic activity">
    <reaction evidence="10">
        <text>a ubiquinone + NADH + 5 H(+)(in) = a ubiquinol + NAD(+) + 4 H(+)(out)</text>
        <dbReference type="Rhea" id="RHEA:29091"/>
        <dbReference type="Rhea" id="RHEA-COMP:9565"/>
        <dbReference type="Rhea" id="RHEA-COMP:9566"/>
        <dbReference type="ChEBI" id="CHEBI:15378"/>
        <dbReference type="ChEBI" id="CHEBI:16389"/>
        <dbReference type="ChEBI" id="CHEBI:17976"/>
        <dbReference type="ChEBI" id="CHEBI:57540"/>
        <dbReference type="ChEBI" id="CHEBI:57945"/>
        <dbReference type="EC" id="7.1.1.2"/>
    </reaction>
</comment>
<keyword evidence="6 11" id="KW-1133">Transmembrane helix</keyword>
<evidence type="ECO:0000256" key="10">
    <source>
        <dbReference type="ARBA" id="ARBA00049551"/>
    </source>
</evidence>
<geneLocation type="mitochondrion" evidence="12"/>
<dbReference type="EMBL" id="PP990561">
    <property type="protein sequence ID" value="XCN35324.1"/>
    <property type="molecule type" value="Genomic_DNA"/>
</dbReference>
<accession>A0AAU8L4N9</accession>
<dbReference type="GO" id="GO:0008137">
    <property type="term" value="F:NADH dehydrogenase (ubiquinone) activity"/>
    <property type="evidence" value="ECO:0007669"/>
    <property type="project" value="UniProtKB-EC"/>
</dbReference>
<feature type="transmembrane region" description="Helical" evidence="11">
    <location>
        <begin position="27"/>
        <end position="47"/>
    </location>
</feature>
<evidence type="ECO:0000256" key="8">
    <source>
        <dbReference type="ARBA" id="ARBA00023136"/>
    </source>
</evidence>
<sequence>MKWYLIMVVSFMFMMGFMKFSMNRKNLLVSLLILEYKVLIMFLMMYMCLNFCMFENYFLMMYIVFSVCESVLGLSILVSMIRTHGNDYFQGFNMLQC</sequence>
<keyword evidence="8 11" id="KW-0472">Membrane</keyword>
<evidence type="ECO:0000256" key="6">
    <source>
        <dbReference type="ARBA" id="ARBA00022989"/>
    </source>
</evidence>
<evidence type="ECO:0000256" key="1">
    <source>
        <dbReference type="ARBA" id="ARBA00004141"/>
    </source>
</evidence>
<keyword evidence="5" id="KW-1278">Translocase</keyword>
<dbReference type="InterPro" id="IPR039428">
    <property type="entry name" value="NUOK/Mnh_C1-like"/>
</dbReference>
<keyword evidence="4 11" id="KW-0812">Transmembrane</keyword>
<evidence type="ECO:0000256" key="11">
    <source>
        <dbReference type="SAM" id="Phobius"/>
    </source>
</evidence>
<comment type="subcellular location">
    <subcellularLocation>
        <location evidence="1">Membrane</location>
        <topology evidence="1">Multi-pass membrane protein</topology>
    </subcellularLocation>
</comment>
<organism evidence="12">
    <name type="scientific">Stenischia montanis</name>
    <dbReference type="NCBI Taxonomy" id="3104522"/>
    <lineage>
        <taxon>Eukaryota</taxon>
        <taxon>Metazoa</taxon>
        <taxon>Ecdysozoa</taxon>
        <taxon>Arthropoda</taxon>
        <taxon>Hexapoda</taxon>
        <taxon>Insecta</taxon>
        <taxon>Pterygota</taxon>
        <taxon>Neoptera</taxon>
        <taxon>Endopterygota</taxon>
        <taxon>Siphonaptera</taxon>
        <taxon>Hystrichopsylloidea</taxon>
        <taxon>Hystrichopsyllidae</taxon>
        <taxon>Stenischia</taxon>
    </lineage>
</organism>
<feature type="transmembrane region" description="Helical" evidence="11">
    <location>
        <begin position="6"/>
        <end position="22"/>
    </location>
</feature>
<evidence type="ECO:0000256" key="9">
    <source>
        <dbReference type="ARBA" id="ARBA00031586"/>
    </source>
</evidence>
<name>A0AAU8L4N9_9NEOP</name>
<evidence type="ECO:0000313" key="12">
    <source>
        <dbReference type="EMBL" id="XCN35324.1"/>
    </source>
</evidence>
<dbReference type="Pfam" id="PF00420">
    <property type="entry name" value="Oxidored_q2"/>
    <property type="match status" value="1"/>
</dbReference>